<protein>
    <submittedName>
        <fullName evidence="3">Peptidase S15</fullName>
    </submittedName>
</protein>
<comment type="caution">
    <text evidence="3">The sequence shown here is derived from an EMBL/GenBank/DDBJ whole genome shotgun (WGS) entry which is preliminary data.</text>
</comment>
<keyword evidence="4" id="KW-1185">Reference proteome</keyword>
<dbReference type="AlphaFoldDB" id="A0A364MSV0"/>
<evidence type="ECO:0000259" key="2">
    <source>
        <dbReference type="Pfam" id="PF08840"/>
    </source>
</evidence>
<dbReference type="Proteomes" id="UP000249619">
    <property type="component" value="Unassembled WGS sequence"/>
</dbReference>
<feature type="domain" description="BAAT/Acyl-CoA thioester hydrolase C-terminal" evidence="2">
    <location>
        <begin position="34"/>
        <end position="81"/>
    </location>
</feature>
<evidence type="ECO:0000256" key="1">
    <source>
        <dbReference type="ARBA" id="ARBA00022801"/>
    </source>
</evidence>
<dbReference type="Gene3D" id="3.40.50.1820">
    <property type="entry name" value="alpha/beta hydrolase"/>
    <property type="match status" value="1"/>
</dbReference>
<dbReference type="PANTHER" id="PTHR22946:SF9">
    <property type="entry name" value="POLYKETIDE TRANSFERASE AF380"/>
    <property type="match status" value="1"/>
</dbReference>
<keyword evidence="1" id="KW-0378">Hydrolase</keyword>
<dbReference type="STRING" id="183478.A0A364MSV0"/>
<sequence>MPKDVIVPDVAEWYQRHGFTALIFDTYGIGAKNFIDSITFLSNHPLIDLGKIALWGLCFDGNIMLAVSATDRRIAAVISIAPMIDVTGDFERHLAILDLAVTDRAN</sequence>
<evidence type="ECO:0000313" key="3">
    <source>
        <dbReference type="EMBL" id="RAR01393.1"/>
    </source>
</evidence>
<dbReference type="InterPro" id="IPR014940">
    <property type="entry name" value="BAAT_C"/>
</dbReference>
<dbReference type="OrthoDB" id="2498029at2759"/>
<proteinExistence type="predicted"/>
<dbReference type="GO" id="GO:0016788">
    <property type="term" value="F:hydrolase activity, acting on ester bonds"/>
    <property type="evidence" value="ECO:0007669"/>
    <property type="project" value="UniProtKB-ARBA"/>
</dbReference>
<dbReference type="EMBL" id="QGDH01000272">
    <property type="protein sequence ID" value="RAR01393.1"/>
    <property type="molecule type" value="Genomic_DNA"/>
</dbReference>
<evidence type="ECO:0000313" key="4">
    <source>
        <dbReference type="Proteomes" id="UP000249619"/>
    </source>
</evidence>
<dbReference type="InterPro" id="IPR050261">
    <property type="entry name" value="FrsA_esterase"/>
</dbReference>
<gene>
    <name evidence="3" type="ORF">DDE83_008918</name>
</gene>
<dbReference type="InterPro" id="IPR029058">
    <property type="entry name" value="AB_hydrolase_fold"/>
</dbReference>
<dbReference type="PANTHER" id="PTHR22946">
    <property type="entry name" value="DIENELACTONE HYDROLASE DOMAIN-CONTAINING PROTEIN-RELATED"/>
    <property type="match status" value="1"/>
</dbReference>
<reference evidence="4" key="1">
    <citation type="submission" date="2018-05" db="EMBL/GenBank/DDBJ databases">
        <title>Draft genome sequence of Stemphylium lycopersici strain CIDEFI 213.</title>
        <authorList>
            <person name="Medina R."/>
            <person name="Franco M.E.E."/>
            <person name="Lucentini C.G."/>
            <person name="Saparrat M.C.N."/>
            <person name="Balatti P.A."/>
        </authorList>
    </citation>
    <scope>NUCLEOTIDE SEQUENCE [LARGE SCALE GENOMIC DNA]</scope>
    <source>
        <strain evidence="4">CIDEFI 213</strain>
    </source>
</reference>
<name>A0A364MSV0_STELY</name>
<dbReference type="SUPFAM" id="SSF53474">
    <property type="entry name" value="alpha/beta-Hydrolases"/>
    <property type="match status" value="1"/>
</dbReference>
<dbReference type="Pfam" id="PF08840">
    <property type="entry name" value="BAAT_C"/>
    <property type="match status" value="1"/>
</dbReference>
<accession>A0A364MSV0</accession>
<organism evidence="3 4">
    <name type="scientific">Stemphylium lycopersici</name>
    <name type="common">Tomato gray leaf spot disease fungus</name>
    <name type="synonym">Thyrospora lycopersici</name>
    <dbReference type="NCBI Taxonomy" id="183478"/>
    <lineage>
        <taxon>Eukaryota</taxon>
        <taxon>Fungi</taxon>
        <taxon>Dikarya</taxon>
        <taxon>Ascomycota</taxon>
        <taxon>Pezizomycotina</taxon>
        <taxon>Dothideomycetes</taxon>
        <taxon>Pleosporomycetidae</taxon>
        <taxon>Pleosporales</taxon>
        <taxon>Pleosporineae</taxon>
        <taxon>Pleosporaceae</taxon>
        <taxon>Stemphylium</taxon>
    </lineage>
</organism>